<evidence type="ECO:0000256" key="5">
    <source>
        <dbReference type="ARBA" id="ARBA00022989"/>
    </source>
</evidence>
<proteinExistence type="inferred from homology"/>
<evidence type="ECO:0000256" key="1">
    <source>
        <dbReference type="ARBA" id="ARBA00004141"/>
    </source>
</evidence>
<dbReference type="Gene3D" id="3.40.50.720">
    <property type="entry name" value="NAD(P)-binding Rossmann-like Domain"/>
    <property type="match status" value="1"/>
</dbReference>
<dbReference type="EMBL" id="NCKU01000132">
    <property type="protein sequence ID" value="RWS17030.1"/>
    <property type="molecule type" value="Genomic_DNA"/>
</dbReference>
<sequence>MKKIEKEIVLITGGGGGLGKALGIRFAKKGATVVLWDVSEKGLNDAFEAVTSAGGICKTYKCDITNREEVYALAKQVREEVGIVTILVNNAGIVSCKYLLDIPDQSIIKTMEVNAMAHFWTLKAFLPDMMKANHGHIVTISSIAGITGTERLSDYCASKFANIGLEESLRYELENQGLTGIHTTLVCPYFINTGLFDGVKIPSFLSILKVDDVADYILIAILTNTQYVVLPKIAHFLFFLKG</sequence>
<keyword evidence="15" id="KW-1185">Reference proteome</keyword>
<dbReference type="PRINTS" id="PR00081">
    <property type="entry name" value="GDHRDH"/>
</dbReference>
<comment type="function">
    <text evidence="9">Catalyzes the reduction of all-trans-retinal to all-trans-retinol in the presence of NADPH.</text>
</comment>
<keyword evidence="7" id="KW-0443">Lipid metabolism</keyword>
<dbReference type="EMBL" id="NCKU01000220">
    <property type="protein sequence ID" value="RWS16493.1"/>
    <property type="molecule type" value="Genomic_DNA"/>
</dbReference>
<dbReference type="InterPro" id="IPR002347">
    <property type="entry name" value="SDR_fam"/>
</dbReference>
<dbReference type="PANTHER" id="PTHR24322">
    <property type="entry name" value="PKSB"/>
    <property type="match status" value="1"/>
</dbReference>
<organism evidence="13 15">
    <name type="scientific">Dinothrombium tinctorium</name>
    <dbReference type="NCBI Taxonomy" id="1965070"/>
    <lineage>
        <taxon>Eukaryota</taxon>
        <taxon>Metazoa</taxon>
        <taxon>Ecdysozoa</taxon>
        <taxon>Arthropoda</taxon>
        <taxon>Chelicerata</taxon>
        <taxon>Arachnida</taxon>
        <taxon>Acari</taxon>
        <taxon>Acariformes</taxon>
        <taxon>Trombidiformes</taxon>
        <taxon>Prostigmata</taxon>
        <taxon>Anystina</taxon>
        <taxon>Parasitengona</taxon>
        <taxon>Trombidioidea</taxon>
        <taxon>Trombidiidae</taxon>
        <taxon>Dinothrombium</taxon>
    </lineage>
</organism>
<dbReference type="PRINTS" id="PR00080">
    <property type="entry name" value="SDRFAMILY"/>
</dbReference>
<dbReference type="Proteomes" id="UP000285301">
    <property type="component" value="Unassembled WGS sequence"/>
</dbReference>
<keyword evidence="8" id="KW-0472">Membrane</keyword>
<keyword evidence="4" id="KW-0521">NADP</keyword>
<evidence type="ECO:0000256" key="9">
    <source>
        <dbReference type="ARBA" id="ARBA00059620"/>
    </source>
</evidence>
<name>A0A3S3PJH0_9ACAR</name>
<dbReference type="GO" id="GO:0016020">
    <property type="term" value="C:membrane"/>
    <property type="evidence" value="ECO:0007669"/>
    <property type="project" value="UniProtKB-SubCell"/>
</dbReference>
<evidence type="ECO:0000256" key="10">
    <source>
        <dbReference type="ARBA" id="ARBA00068717"/>
    </source>
</evidence>
<evidence type="ECO:0000256" key="12">
    <source>
        <dbReference type="RuleBase" id="RU000363"/>
    </source>
</evidence>
<dbReference type="GO" id="GO:0052650">
    <property type="term" value="F:all-trans-retinol dehydrogenase (NADP+) activity"/>
    <property type="evidence" value="ECO:0007669"/>
    <property type="project" value="UniProtKB-ARBA"/>
</dbReference>
<comment type="caution">
    <text evidence="13">The sequence shown here is derived from an EMBL/GenBank/DDBJ whole genome shotgun (WGS) entry which is preliminary data.</text>
</comment>
<comment type="subcellular location">
    <subcellularLocation>
        <location evidence="1">Membrane</location>
        <topology evidence="1">Multi-pass membrane protein</topology>
    </subcellularLocation>
</comment>
<dbReference type="CDD" id="cd05339">
    <property type="entry name" value="17beta-HSDXI-like_SDR_c"/>
    <property type="match status" value="1"/>
</dbReference>
<dbReference type="PANTHER" id="PTHR24322:SF748">
    <property type="entry name" value="FI23927P1-RELATED"/>
    <property type="match status" value="1"/>
</dbReference>
<evidence type="ECO:0000256" key="6">
    <source>
        <dbReference type="ARBA" id="ARBA00023002"/>
    </source>
</evidence>
<dbReference type="FunFam" id="3.40.50.720:FF:000131">
    <property type="entry name" value="Short-chain dehydrogenase/reductase 3"/>
    <property type="match status" value="1"/>
</dbReference>
<comment type="similarity">
    <text evidence="2 12">Belongs to the short-chain dehydrogenases/reductases (SDR) family.</text>
</comment>
<dbReference type="InterPro" id="IPR036291">
    <property type="entry name" value="NAD(P)-bd_dom_sf"/>
</dbReference>
<dbReference type="STRING" id="1965070.A0A3S3PJH0"/>
<gene>
    <name evidence="14" type="ORF">B4U79_02900</name>
    <name evidence="13" type="ORF">B4U79_09071</name>
</gene>
<dbReference type="AlphaFoldDB" id="A0A3S3PJH0"/>
<accession>A0A3S3PJH0</accession>
<evidence type="ECO:0000256" key="7">
    <source>
        <dbReference type="ARBA" id="ARBA00023098"/>
    </source>
</evidence>
<reference evidence="13 15" key="1">
    <citation type="journal article" date="2018" name="Gigascience">
        <title>Genomes of trombidid mites reveal novel predicted allergens and laterally-transferred genes associated with secondary metabolism.</title>
        <authorList>
            <person name="Dong X."/>
            <person name="Chaisiri K."/>
            <person name="Xia D."/>
            <person name="Armstrong S.D."/>
            <person name="Fang Y."/>
            <person name="Donnelly M.J."/>
            <person name="Kadowaki T."/>
            <person name="McGarry J.W."/>
            <person name="Darby A.C."/>
            <person name="Makepeace B.L."/>
        </authorList>
    </citation>
    <scope>NUCLEOTIDE SEQUENCE [LARGE SCALE GENOMIC DNA]</scope>
    <source>
        <strain evidence="13">UoL-WK</strain>
    </source>
</reference>
<evidence type="ECO:0000313" key="13">
    <source>
        <dbReference type="EMBL" id="RWS16493.1"/>
    </source>
</evidence>
<keyword evidence="5" id="KW-1133">Transmembrane helix</keyword>
<protein>
    <recommendedName>
        <fullName evidence="10">Short-chain dehydrogenase/reductase 3</fullName>
    </recommendedName>
    <alternativeName>
        <fullName evidence="11">Retinal short-chain dehydrogenase/reductase 1</fullName>
    </alternativeName>
</protein>
<evidence type="ECO:0000256" key="11">
    <source>
        <dbReference type="ARBA" id="ARBA00082544"/>
    </source>
</evidence>
<keyword evidence="6" id="KW-0560">Oxidoreductase</keyword>
<dbReference type="GO" id="GO:0005811">
    <property type="term" value="C:lipid droplet"/>
    <property type="evidence" value="ECO:0007669"/>
    <property type="project" value="TreeGrafter"/>
</dbReference>
<evidence type="ECO:0000256" key="4">
    <source>
        <dbReference type="ARBA" id="ARBA00022857"/>
    </source>
</evidence>
<evidence type="ECO:0000313" key="14">
    <source>
        <dbReference type="EMBL" id="RWS17030.1"/>
    </source>
</evidence>
<evidence type="ECO:0000256" key="8">
    <source>
        <dbReference type="ARBA" id="ARBA00023136"/>
    </source>
</evidence>
<evidence type="ECO:0000256" key="2">
    <source>
        <dbReference type="ARBA" id="ARBA00006484"/>
    </source>
</evidence>
<dbReference type="SUPFAM" id="SSF51735">
    <property type="entry name" value="NAD(P)-binding Rossmann-fold domains"/>
    <property type="match status" value="1"/>
</dbReference>
<evidence type="ECO:0000313" key="15">
    <source>
        <dbReference type="Proteomes" id="UP000285301"/>
    </source>
</evidence>
<evidence type="ECO:0000256" key="3">
    <source>
        <dbReference type="ARBA" id="ARBA00022692"/>
    </source>
</evidence>
<dbReference type="Pfam" id="PF00106">
    <property type="entry name" value="adh_short"/>
    <property type="match status" value="1"/>
</dbReference>
<reference evidence="13" key="2">
    <citation type="submission" date="2018-11" db="EMBL/GenBank/DDBJ databases">
        <title>Trombidioid mite genomics.</title>
        <authorList>
            <person name="Dong X."/>
        </authorList>
    </citation>
    <scope>NUCLEOTIDE SEQUENCE</scope>
    <source>
        <strain evidence="13">UoL-WK</strain>
    </source>
</reference>
<keyword evidence="3" id="KW-0812">Transmembrane</keyword>
<dbReference type="OrthoDB" id="10253736at2759"/>